<dbReference type="EMBL" id="DS178398">
    <property type="protein sequence ID" value="EFP93562.2"/>
    <property type="molecule type" value="Genomic_DNA"/>
</dbReference>
<sequence length="142" mass="15732">MKFSKVCAVLMMTNGNDDNLGTDEIDGTDQDDRRKERVEEDEDYYIDQGSSDQGSSASDYQPDPPQGGPSDLKLGVQACTPTAGQPPLQQIGVRGRTPNFFGVQARTPNFFGVQARTPICAWRAPWGLACGYQPPYVWHYIR</sequence>
<accession>E3LAI7</accession>
<dbReference type="KEGG" id="pgr:PGTG_19516"/>
<name>E3LAI7_PUCGT</name>
<evidence type="ECO:0000313" key="3">
    <source>
        <dbReference type="Proteomes" id="UP000008783"/>
    </source>
</evidence>
<feature type="compositionally biased region" description="Acidic residues" evidence="1">
    <location>
        <begin position="20"/>
        <end position="29"/>
    </location>
</feature>
<feature type="region of interest" description="Disordered" evidence="1">
    <location>
        <begin position="13"/>
        <end position="94"/>
    </location>
</feature>
<keyword evidence="3" id="KW-1185">Reference proteome</keyword>
<dbReference type="RefSeq" id="XP_003337981.2">
    <property type="nucleotide sequence ID" value="XM_003337933.2"/>
</dbReference>
<protein>
    <submittedName>
        <fullName evidence="2">Uncharacterized protein</fullName>
    </submittedName>
</protein>
<reference key="1">
    <citation type="submission" date="2007-01" db="EMBL/GenBank/DDBJ databases">
        <title>The Genome Sequence of Puccinia graminis f. sp. tritici Strain CRL 75-36-700-3.</title>
        <authorList>
            <consortium name="The Broad Institute Genome Sequencing Platform"/>
            <person name="Birren B."/>
            <person name="Lander E."/>
            <person name="Galagan J."/>
            <person name="Nusbaum C."/>
            <person name="Devon K."/>
            <person name="Cuomo C."/>
            <person name="Jaffe D."/>
            <person name="Butler J."/>
            <person name="Alvarez P."/>
            <person name="Gnerre S."/>
            <person name="Grabherr M."/>
            <person name="Mauceli E."/>
            <person name="Brockman W."/>
            <person name="Young S."/>
            <person name="LaButti K."/>
            <person name="Sykes S."/>
            <person name="DeCaprio D."/>
            <person name="Crawford M."/>
            <person name="Koehrsen M."/>
            <person name="Engels R."/>
            <person name="Montgomery P."/>
            <person name="Pearson M."/>
            <person name="Howarth C."/>
            <person name="Larson L."/>
            <person name="White J."/>
            <person name="Zeng Q."/>
            <person name="Kodira C."/>
            <person name="Yandava C."/>
            <person name="Alvarado L."/>
            <person name="O'Leary S."/>
            <person name="Szabo L."/>
            <person name="Dean R."/>
            <person name="Schein J."/>
        </authorList>
    </citation>
    <scope>NUCLEOTIDE SEQUENCE</scope>
    <source>
        <strain>CRL 75-36-700-3</strain>
    </source>
</reference>
<dbReference type="VEuPathDB" id="FungiDB:PGTG_19516"/>
<dbReference type="AlphaFoldDB" id="E3LAI7"/>
<evidence type="ECO:0000313" key="2">
    <source>
        <dbReference type="EMBL" id="EFP93562.2"/>
    </source>
</evidence>
<reference evidence="3" key="2">
    <citation type="journal article" date="2011" name="Proc. Natl. Acad. Sci. U.S.A.">
        <title>Obligate biotrophy features unraveled by the genomic analysis of rust fungi.</title>
        <authorList>
            <person name="Duplessis S."/>
            <person name="Cuomo C.A."/>
            <person name="Lin Y.-C."/>
            <person name="Aerts A."/>
            <person name="Tisserant E."/>
            <person name="Veneault-Fourrey C."/>
            <person name="Joly D.L."/>
            <person name="Hacquard S."/>
            <person name="Amselem J."/>
            <person name="Cantarel B.L."/>
            <person name="Chiu R."/>
            <person name="Coutinho P.M."/>
            <person name="Feau N."/>
            <person name="Field M."/>
            <person name="Frey P."/>
            <person name="Gelhaye E."/>
            <person name="Goldberg J."/>
            <person name="Grabherr M.G."/>
            <person name="Kodira C.D."/>
            <person name="Kohler A."/>
            <person name="Kuees U."/>
            <person name="Lindquist E.A."/>
            <person name="Lucas S.M."/>
            <person name="Mago R."/>
            <person name="Mauceli E."/>
            <person name="Morin E."/>
            <person name="Murat C."/>
            <person name="Pangilinan J.L."/>
            <person name="Park R."/>
            <person name="Pearson M."/>
            <person name="Quesneville H."/>
            <person name="Rouhier N."/>
            <person name="Sakthikumar S."/>
            <person name="Salamov A.A."/>
            <person name="Schmutz J."/>
            <person name="Selles B."/>
            <person name="Shapiro H."/>
            <person name="Tanguay P."/>
            <person name="Tuskan G.A."/>
            <person name="Henrissat B."/>
            <person name="Van de Peer Y."/>
            <person name="Rouze P."/>
            <person name="Ellis J.G."/>
            <person name="Dodds P.N."/>
            <person name="Schein J.E."/>
            <person name="Zhong S."/>
            <person name="Hamelin R.C."/>
            <person name="Grigoriev I.V."/>
            <person name="Szabo L.J."/>
            <person name="Martin F."/>
        </authorList>
    </citation>
    <scope>NUCLEOTIDE SEQUENCE [LARGE SCALE GENOMIC DNA]</scope>
    <source>
        <strain evidence="3">CRL 75-36-700-3 / race SCCL</strain>
    </source>
</reference>
<feature type="compositionally biased region" description="Low complexity" evidence="1">
    <location>
        <begin position="47"/>
        <end position="59"/>
    </location>
</feature>
<dbReference type="GeneID" id="10534770"/>
<dbReference type="Proteomes" id="UP000008783">
    <property type="component" value="Unassembled WGS sequence"/>
</dbReference>
<evidence type="ECO:0000256" key="1">
    <source>
        <dbReference type="SAM" id="MobiDB-lite"/>
    </source>
</evidence>
<dbReference type="InParanoid" id="E3LAI7"/>
<proteinExistence type="predicted"/>
<dbReference type="HOGENOM" id="CLU_1816736_0_0_1"/>
<organism evidence="2 3">
    <name type="scientific">Puccinia graminis f. sp. tritici (strain CRL 75-36-700-3 / race SCCL)</name>
    <name type="common">Black stem rust fungus</name>
    <dbReference type="NCBI Taxonomy" id="418459"/>
    <lineage>
        <taxon>Eukaryota</taxon>
        <taxon>Fungi</taxon>
        <taxon>Dikarya</taxon>
        <taxon>Basidiomycota</taxon>
        <taxon>Pucciniomycotina</taxon>
        <taxon>Pucciniomycetes</taxon>
        <taxon>Pucciniales</taxon>
        <taxon>Pucciniaceae</taxon>
        <taxon>Puccinia</taxon>
    </lineage>
</organism>
<gene>
    <name evidence="2" type="ORF">PGTG_19516</name>
</gene>